<dbReference type="Proteomes" id="UP001595974">
    <property type="component" value="Unassembled WGS sequence"/>
</dbReference>
<dbReference type="RefSeq" id="WP_096447621.1">
    <property type="nucleotide sequence ID" value="NZ_JBHSOG010000103.1"/>
</dbReference>
<keyword evidence="3" id="KW-1185">Reference proteome</keyword>
<name>A0ABW1AXQ5_9RHOO</name>
<dbReference type="SUPFAM" id="SSF46785">
    <property type="entry name" value="Winged helix' DNA-binding domain"/>
    <property type="match status" value="1"/>
</dbReference>
<comment type="caution">
    <text evidence="2">The sequence shown here is derived from an EMBL/GenBank/DDBJ whole genome shotgun (WGS) entry which is preliminary data.</text>
</comment>
<dbReference type="InterPro" id="IPR005471">
    <property type="entry name" value="Tscrpt_reg_IclR_N"/>
</dbReference>
<dbReference type="Pfam" id="PF09339">
    <property type="entry name" value="HTH_IclR"/>
    <property type="match status" value="1"/>
</dbReference>
<dbReference type="Gene3D" id="1.10.10.10">
    <property type="entry name" value="Winged helix-like DNA-binding domain superfamily/Winged helix DNA-binding domain"/>
    <property type="match status" value="1"/>
</dbReference>
<proteinExistence type="predicted"/>
<dbReference type="InterPro" id="IPR036388">
    <property type="entry name" value="WH-like_DNA-bd_sf"/>
</dbReference>
<organism evidence="2 3">
    <name type="scientific">Thauera sinica</name>
    <dbReference type="NCBI Taxonomy" id="2665146"/>
    <lineage>
        <taxon>Bacteria</taxon>
        <taxon>Pseudomonadati</taxon>
        <taxon>Pseudomonadota</taxon>
        <taxon>Betaproteobacteria</taxon>
        <taxon>Rhodocyclales</taxon>
        <taxon>Zoogloeaceae</taxon>
        <taxon>Thauera</taxon>
    </lineage>
</organism>
<gene>
    <name evidence="2" type="ORF">ACFPTN_22200</name>
</gene>
<dbReference type="InterPro" id="IPR036390">
    <property type="entry name" value="WH_DNA-bd_sf"/>
</dbReference>
<dbReference type="EMBL" id="JBHSOG010000103">
    <property type="protein sequence ID" value="MFC5772102.1"/>
    <property type="molecule type" value="Genomic_DNA"/>
</dbReference>
<evidence type="ECO:0000313" key="3">
    <source>
        <dbReference type="Proteomes" id="UP001595974"/>
    </source>
</evidence>
<feature type="domain" description="HTH iclR-type" evidence="1">
    <location>
        <begin position="11"/>
        <end position="60"/>
    </location>
</feature>
<evidence type="ECO:0000259" key="1">
    <source>
        <dbReference type="Pfam" id="PF09339"/>
    </source>
</evidence>
<protein>
    <recommendedName>
        <fullName evidence="1">HTH iclR-type domain-containing protein</fullName>
    </recommendedName>
</protein>
<sequence>MSEPHVNASQVRILKLMEVLAGHEITGMHLRDAARLAGESASTTCRDLQAAAAAGWVRRVDDVRYALSPRPIQLLTHFLWALEAAKAQIQETEQRYTATPQ</sequence>
<reference evidence="3" key="1">
    <citation type="journal article" date="2019" name="Int. J. Syst. Evol. Microbiol.">
        <title>The Global Catalogue of Microorganisms (GCM) 10K type strain sequencing project: providing services to taxonomists for standard genome sequencing and annotation.</title>
        <authorList>
            <consortium name="The Broad Institute Genomics Platform"/>
            <consortium name="The Broad Institute Genome Sequencing Center for Infectious Disease"/>
            <person name="Wu L."/>
            <person name="Ma J."/>
        </authorList>
    </citation>
    <scope>NUCLEOTIDE SEQUENCE [LARGE SCALE GENOMIC DNA]</scope>
    <source>
        <strain evidence="3">SHR3</strain>
    </source>
</reference>
<evidence type="ECO:0000313" key="2">
    <source>
        <dbReference type="EMBL" id="MFC5772102.1"/>
    </source>
</evidence>
<accession>A0ABW1AXQ5</accession>